<proteinExistence type="inferred from homology"/>
<name>A0ABV8SLC1_9GAMM</name>
<gene>
    <name evidence="9" type="ORF">ACFPN2_04860</name>
</gene>
<comment type="caution">
    <text evidence="9">The sequence shown here is derived from an EMBL/GenBank/DDBJ whole genome shotgun (WGS) entry which is preliminary data.</text>
</comment>
<evidence type="ECO:0000256" key="2">
    <source>
        <dbReference type="ARBA" id="ARBA00005811"/>
    </source>
</evidence>
<comment type="similarity">
    <text evidence="2 7">Belongs to the ExbD/TolR family.</text>
</comment>
<keyword evidence="6 8" id="KW-0472">Membrane</keyword>
<feature type="transmembrane region" description="Helical" evidence="8">
    <location>
        <begin position="29"/>
        <end position="48"/>
    </location>
</feature>
<evidence type="ECO:0000256" key="4">
    <source>
        <dbReference type="ARBA" id="ARBA00022692"/>
    </source>
</evidence>
<evidence type="ECO:0000313" key="10">
    <source>
        <dbReference type="Proteomes" id="UP001595904"/>
    </source>
</evidence>
<evidence type="ECO:0000256" key="8">
    <source>
        <dbReference type="SAM" id="Phobius"/>
    </source>
</evidence>
<dbReference type="PANTHER" id="PTHR30558">
    <property type="entry name" value="EXBD MEMBRANE COMPONENT OF PMF-DRIVEN MACROMOLECULE IMPORT SYSTEM"/>
    <property type="match status" value="1"/>
</dbReference>
<dbReference type="PANTHER" id="PTHR30558:SF7">
    <property type="entry name" value="TOL-PAL SYSTEM PROTEIN TOLR"/>
    <property type="match status" value="1"/>
</dbReference>
<evidence type="ECO:0000256" key="5">
    <source>
        <dbReference type="ARBA" id="ARBA00022989"/>
    </source>
</evidence>
<dbReference type="InterPro" id="IPR003400">
    <property type="entry name" value="ExbD"/>
</dbReference>
<evidence type="ECO:0000256" key="3">
    <source>
        <dbReference type="ARBA" id="ARBA00022475"/>
    </source>
</evidence>
<keyword evidence="4 7" id="KW-0812">Transmembrane</keyword>
<keyword evidence="7" id="KW-0653">Protein transport</keyword>
<keyword evidence="7" id="KW-0813">Transport</keyword>
<dbReference type="Proteomes" id="UP001595904">
    <property type="component" value="Unassembled WGS sequence"/>
</dbReference>
<reference evidence="10" key="1">
    <citation type="journal article" date="2019" name="Int. J. Syst. Evol. Microbiol.">
        <title>The Global Catalogue of Microorganisms (GCM) 10K type strain sequencing project: providing services to taxonomists for standard genome sequencing and annotation.</title>
        <authorList>
            <consortium name="The Broad Institute Genomics Platform"/>
            <consortium name="The Broad Institute Genome Sequencing Center for Infectious Disease"/>
            <person name="Wu L."/>
            <person name="Ma J."/>
        </authorList>
    </citation>
    <scope>NUCLEOTIDE SEQUENCE [LARGE SCALE GENOMIC DNA]</scope>
    <source>
        <strain evidence="10">CGMCC 1.10759</strain>
    </source>
</reference>
<keyword evidence="3" id="KW-1003">Cell membrane</keyword>
<protein>
    <submittedName>
        <fullName evidence="9">ExbD/TolR family protein</fullName>
    </submittedName>
</protein>
<comment type="subcellular location">
    <subcellularLocation>
        <location evidence="1">Cell membrane</location>
        <topology evidence="1">Single-pass membrane protein</topology>
    </subcellularLocation>
    <subcellularLocation>
        <location evidence="7">Cell membrane</location>
        <topology evidence="7">Single-pass type II membrane protein</topology>
    </subcellularLocation>
</comment>
<keyword evidence="5 8" id="KW-1133">Transmembrane helix</keyword>
<dbReference type="EMBL" id="JBHSDU010000002">
    <property type="protein sequence ID" value="MFC4308404.1"/>
    <property type="molecule type" value="Genomic_DNA"/>
</dbReference>
<dbReference type="Gene3D" id="3.30.420.270">
    <property type="match status" value="1"/>
</dbReference>
<evidence type="ECO:0000256" key="1">
    <source>
        <dbReference type="ARBA" id="ARBA00004162"/>
    </source>
</evidence>
<dbReference type="RefSeq" id="WP_380595499.1">
    <property type="nucleotide sequence ID" value="NZ_JBHSDU010000002.1"/>
</dbReference>
<organism evidence="9 10">
    <name type="scientific">Steroidobacter flavus</name>
    <dbReference type="NCBI Taxonomy" id="1842136"/>
    <lineage>
        <taxon>Bacteria</taxon>
        <taxon>Pseudomonadati</taxon>
        <taxon>Pseudomonadota</taxon>
        <taxon>Gammaproteobacteria</taxon>
        <taxon>Steroidobacterales</taxon>
        <taxon>Steroidobacteraceae</taxon>
        <taxon>Steroidobacter</taxon>
    </lineage>
</organism>
<accession>A0ABV8SLC1</accession>
<evidence type="ECO:0000256" key="7">
    <source>
        <dbReference type="RuleBase" id="RU003879"/>
    </source>
</evidence>
<evidence type="ECO:0000256" key="6">
    <source>
        <dbReference type="ARBA" id="ARBA00023136"/>
    </source>
</evidence>
<keyword evidence="10" id="KW-1185">Reference proteome</keyword>
<dbReference type="Pfam" id="PF02472">
    <property type="entry name" value="ExbD"/>
    <property type="match status" value="1"/>
</dbReference>
<evidence type="ECO:0000313" key="9">
    <source>
        <dbReference type="EMBL" id="MFC4308404.1"/>
    </source>
</evidence>
<sequence length="145" mass="15987">MSSYQGMYAPSETEDKAMSEINTTPLVDVMLVLLIVFMITIPVITHTIPVELPKVRNEATKTAPENINISVNKDGQIFWNQSLIPDTAALLERLKGAAVLKPQPEVHVRADQATRYEFVGRVILTAQRAGIQKVGFITEPGANSR</sequence>